<evidence type="ECO:0000313" key="3">
    <source>
        <dbReference type="PDB" id="7Y9H"/>
    </source>
</evidence>
<protein>
    <recommendedName>
        <fullName evidence="2">Terpene synthase</fullName>
        <ecNumber evidence="2">4.2.3.-</ecNumber>
    </recommendedName>
</protein>
<dbReference type="PANTHER" id="PTHR35201:SF4">
    <property type="entry name" value="BETA-PINACENE SYNTHASE-RELATED"/>
    <property type="match status" value="1"/>
</dbReference>
<dbReference type="SUPFAM" id="SSF48576">
    <property type="entry name" value="Terpenoid synthases"/>
    <property type="match status" value="1"/>
</dbReference>
<feature type="binding site" evidence="4">
    <location>
        <position position="255"/>
    </location>
    <ligand>
        <name>Mg(2+)</name>
        <dbReference type="ChEBI" id="CHEBI:18420"/>
        <label>2</label>
    </ligand>
</feature>
<organism evidence="3">
    <name type="scientific">Streptomyces venezuelae</name>
    <dbReference type="NCBI Taxonomy" id="54571"/>
    <lineage>
        <taxon>Bacteria</taxon>
        <taxon>Bacillati</taxon>
        <taxon>Actinomycetota</taxon>
        <taxon>Actinomycetes</taxon>
        <taxon>Kitasatosporales</taxon>
        <taxon>Streptomycetaceae</taxon>
        <taxon>Streptomyces</taxon>
    </lineage>
</organism>
<dbReference type="AlphaFoldDB" id="A0AA82WP13"/>
<comment type="similarity">
    <text evidence="2">Belongs to the terpene synthase family.</text>
</comment>
<keyword evidence="1 2" id="KW-0456">Lyase</keyword>
<dbReference type="PDB" id="7Y9G">
    <property type="method" value="X-ray"/>
    <property type="resolution" value="2.18 A"/>
    <property type="chains" value="A/B=1-377"/>
</dbReference>
<dbReference type="Pfam" id="PF19086">
    <property type="entry name" value="Terpene_syn_C_2"/>
    <property type="match status" value="1"/>
</dbReference>
<feature type="binding site" evidence="4">
    <location>
        <position position="183"/>
    </location>
    <ligand>
        <name>Mg(2+)</name>
        <dbReference type="ChEBI" id="CHEBI:18420"/>
        <label>1</label>
    </ligand>
</feature>
<dbReference type="InterPro" id="IPR034686">
    <property type="entry name" value="Terpene_cyclase-like_2"/>
</dbReference>
<dbReference type="GO" id="GO:0046872">
    <property type="term" value="F:metal ion binding"/>
    <property type="evidence" value="ECO:0007669"/>
    <property type="project" value="UniProtKB-KW"/>
</dbReference>
<name>A0AA82WP13_STRVZ</name>
<keyword evidence="4 5" id="KW-0002">3D-structure</keyword>
<evidence type="ECO:0007829" key="4">
    <source>
        <dbReference type="PDB" id="7Y9G"/>
    </source>
</evidence>
<evidence type="ECO:0000256" key="1">
    <source>
        <dbReference type="ARBA" id="ARBA00023239"/>
    </source>
</evidence>
<feature type="binding site" evidence="4">
    <location>
        <position position="251"/>
    </location>
    <ligand>
        <name>Mg(2+)</name>
        <dbReference type="ChEBI" id="CHEBI:18420"/>
        <label>2</label>
    </ligand>
</feature>
<proteinExistence type="evidence at protein level"/>
<sequence length="377" mass="41544">EQIGGSVITDVDLTRRLLPGDGPGEFFLPPLPRLLPAGYHPDAARIEIASNGWVRRMLADCFDSEESLLFFLRQRNGIYGPLTVPYAEADRAQNIADWYQFVTVIDSFVSDEAALGADHAAAAETFAAVVADLREGGAGGPAASLYGRAAQDLWRRIAAGMSARQVDRLVAALEAFLRGCAEEIRSKLDKQVPHFEACMRVRVDSFGCEFLELLTEYAAEVDMSRAATEGLFDEVHHHGMRQLILVNDLLSWRKEYAQRDTMTTVRVLCEVEGLELQDAVDRLCALVEHHERAYITARDAVLAGPHGHREDVRAYLSGLDHLIGGSQEFEYLTPRYFGDGSVWDGSTSGWISLTASVARFRDAPAPAPSARPTRPLV</sequence>
<keyword evidence="2" id="KW-0460">Magnesium</keyword>
<evidence type="ECO:0007829" key="5">
    <source>
        <dbReference type="PDB" id="7Y9H"/>
    </source>
</evidence>
<dbReference type="GO" id="GO:0010333">
    <property type="term" value="F:terpene synthase activity"/>
    <property type="evidence" value="ECO:0007669"/>
    <property type="project" value="InterPro"/>
</dbReference>
<feature type="binding site" evidence="4">
    <location>
        <position position="106"/>
    </location>
    <ligand>
        <name>Mg(2+)</name>
        <dbReference type="ChEBI" id="CHEBI:18420"/>
        <label>1</label>
    </ligand>
</feature>
<dbReference type="PANTHER" id="PTHR35201">
    <property type="entry name" value="TERPENE SYNTHASE"/>
    <property type="match status" value="1"/>
</dbReference>
<keyword evidence="2 4" id="KW-0479">Metal-binding</keyword>
<dbReference type="InterPro" id="IPR008949">
    <property type="entry name" value="Isoprenoid_synthase_dom_sf"/>
</dbReference>
<dbReference type="SMR" id="A0AA82WP13"/>
<evidence type="ECO:0000256" key="2">
    <source>
        <dbReference type="RuleBase" id="RU366034"/>
    </source>
</evidence>
<feature type="binding site" evidence="4">
    <location>
        <position position="247"/>
    </location>
    <ligand>
        <name>Mg(2+)</name>
        <dbReference type="ChEBI" id="CHEBI:18420"/>
        <label>2</label>
    </ligand>
</feature>
<dbReference type="EC" id="4.2.3.-" evidence="2"/>
<reference evidence="4 5" key="1">
    <citation type="journal article" date="2023" name="Nat. Commun.">
        <title>Molecular insights into the catalytic promiscuity of a bacterial diterpene synthase.</title>
        <authorList>
            <person name="Li Z."/>
            <person name="Zhang L."/>
            <person name="Xu K."/>
            <person name="Jiang Y."/>
            <person name="Du J."/>
            <person name="Zhang X."/>
            <person name="Meng L.H."/>
            <person name="Wu Q."/>
            <person name="Du L."/>
            <person name="Li X."/>
            <person name="Hu Y."/>
            <person name="Xie Z."/>
            <person name="Jiang X."/>
            <person name="Tang Y.J."/>
            <person name="Wu R."/>
            <person name="Guo R.T."/>
            <person name="Li S."/>
        </authorList>
    </citation>
    <scope>X-RAY CRYSTALLOGRAPHY (2.03 ANGSTROMS) IN COMPLEX WITH MG(2+)</scope>
</reference>
<comment type="cofactor">
    <cofactor evidence="2">
        <name>Mg(2+)</name>
        <dbReference type="ChEBI" id="CHEBI:18420"/>
    </cofactor>
</comment>
<dbReference type="PDB" id="7Y9H">
    <property type="method" value="X-ray"/>
    <property type="resolution" value="2.03 A"/>
    <property type="chains" value="A/B=1-377"/>
</dbReference>
<accession>A0AA82WP13</accession>
<dbReference type="Gene3D" id="1.10.600.10">
    <property type="entry name" value="Farnesyl Diphosphate Synthase"/>
    <property type="match status" value="1"/>
</dbReference>